<proteinExistence type="inferred from homology"/>
<dbReference type="PANTHER" id="PTHR10742">
    <property type="entry name" value="FLAVIN MONOAMINE OXIDASE"/>
    <property type="match status" value="1"/>
</dbReference>
<keyword evidence="6" id="KW-0560">Oxidoreductase</keyword>
<dbReference type="EMBL" id="JACJFN010000001">
    <property type="protein sequence ID" value="MBB1518809.1"/>
    <property type="molecule type" value="Genomic_DNA"/>
</dbReference>
<dbReference type="InterPro" id="IPR050281">
    <property type="entry name" value="Flavin_monoamine_oxidase"/>
</dbReference>
<feature type="binding site" evidence="9">
    <location>
        <position position="243"/>
    </location>
    <ligand>
        <name>FAD</name>
        <dbReference type="ChEBI" id="CHEBI:57692"/>
    </ligand>
</feature>
<feature type="binding site" evidence="9">
    <location>
        <begin position="57"/>
        <end position="58"/>
    </location>
    <ligand>
        <name>FAD</name>
        <dbReference type="ChEBI" id="CHEBI:57692"/>
    </ligand>
</feature>
<evidence type="ECO:0000256" key="7">
    <source>
        <dbReference type="ARBA" id="ARBA00023070"/>
    </source>
</evidence>
<evidence type="ECO:0000256" key="9">
    <source>
        <dbReference type="PIRSR" id="PIRSR601613-1"/>
    </source>
</evidence>
<protein>
    <recommendedName>
        <fullName evidence="5">Tryptophan 2-monooxygenase</fullName>
        <ecNumber evidence="4">1.13.12.3</ecNumber>
    </recommendedName>
</protein>
<dbReference type="SUPFAM" id="SSF51905">
    <property type="entry name" value="FAD/NAD(P)-binding domain"/>
    <property type="match status" value="1"/>
</dbReference>
<evidence type="ECO:0000313" key="12">
    <source>
        <dbReference type="EMBL" id="MBB1518809.1"/>
    </source>
</evidence>
<comment type="similarity">
    <text evidence="3">Belongs to the tryptophan 2-monooxygenase family.</text>
</comment>
<keyword evidence="10" id="KW-0732">Signal</keyword>
<evidence type="ECO:0000256" key="3">
    <source>
        <dbReference type="ARBA" id="ARBA00005833"/>
    </source>
</evidence>
<evidence type="ECO:0000313" key="13">
    <source>
        <dbReference type="Proteomes" id="UP000581189"/>
    </source>
</evidence>
<evidence type="ECO:0000256" key="8">
    <source>
        <dbReference type="ARBA" id="ARBA00047321"/>
    </source>
</evidence>
<dbReference type="GO" id="GO:0050361">
    <property type="term" value="F:tryptophan 2-monooxygenase activity"/>
    <property type="evidence" value="ECO:0007669"/>
    <property type="project" value="UniProtKB-EC"/>
</dbReference>
<dbReference type="Pfam" id="PF01593">
    <property type="entry name" value="Amino_oxidase"/>
    <property type="match status" value="1"/>
</dbReference>
<comment type="pathway">
    <text evidence="2">Plant hormone metabolism; auxin biosynthesis.</text>
</comment>
<dbReference type="SUPFAM" id="SSF54373">
    <property type="entry name" value="FAD-linked reductases, C-terminal domain"/>
    <property type="match status" value="1"/>
</dbReference>
<dbReference type="PRINTS" id="PR00757">
    <property type="entry name" value="AMINEOXDASEF"/>
</dbReference>
<keyword evidence="13" id="KW-1185">Reference proteome</keyword>
<dbReference type="AlphaFoldDB" id="A0A7W4DA59"/>
<accession>A0A7W4DA59</accession>
<comment type="catalytic activity">
    <reaction evidence="8">
        <text>L-tryptophan + O2 = indole-3-acetamide + CO2 + H2O</text>
        <dbReference type="Rhea" id="RHEA:16165"/>
        <dbReference type="ChEBI" id="CHEBI:15377"/>
        <dbReference type="ChEBI" id="CHEBI:15379"/>
        <dbReference type="ChEBI" id="CHEBI:16031"/>
        <dbReference type="ChEBI" id="CHEBI:16526"/>
        <dbReference type="ChEBI" id="CHEBI:57912"/>
        <dbReference type="EC" id="1.13.12.3"/>
    </reaction>
</comment>
<dbReference type="Gene3D" id="3.50.50.60">
    <property type="entry name" value="FAD/NAD(P)-binding domain"/>
    <property type="match status" value="1"/>
</dbReference>
<comment type="caution">
    <text evidence="12">The sequence shown here is derived from an EMBL/GenBank/DDBJ whole genome shotgun (WGS) entry which is preliminary data.</text>
</comment>
<evidence type="ECO:0000256" key="6">
    <source>
        <dbReference type="ARBA" id="ARBA00023002"/>
    </source>
</evidence>
<evidence type="ECO:0000256" key="4">
    <source>
        <dbReference type="ARBA" id="ARBA00012535"/>
    </source>
</evidence>
<dbReference type="InterPro" id="IPR001613">
    <property type="entry name" value="Flavin_amine_oxidase"/>
</dbReference>
<dbReference type="Proteomes" id="UP000581189">
    <property type="component" value="Unassembled WGS sequence"/>
</dbReference>
<dbReference type="GO" id="GO:0009851">
    <property type="term" value="P:auxin biosynthetic process"/>
    <property type="evidence" value="ECO:0007669"/>
    <property type="project" value="UniProtKB-KW"/>
</dbReference>
<feature type="binding site" evidence="9">
    <location>
        <position position="427"/>
    </location>
    <ligand>
        <name>FAD</name>
        <dbReference type="ChEBI" id="CHEBI:57692"/>
    </ligand>
</feature>
<feature type="domain" description="Amine oxidase" evidence="11">
    <location>
        <begin position="37"/>
        <end position="450"/>
    </location>
</feature>
<feature type="signal peptide" evidence="10">
    <location>
        <begin position="1"/>
        <end position="23"/>
    </location>
</feature>
<evidence type="ECO:0000256" key="2">
    <source>
        <dbReference type="ARBA" id="ARBA00004814"/>
    </source>
</evidence>
<evidence type="ECO:0000256" key="10">
    <source>
        <dbReference type="SAM" id="SignalP"/>
    </source>
</evidence>
<reference evidence="12 13" key="1">
    <citation type="submission" date="2020-08" db="EMBL/GenBank/DDBJ databases">
        <authorList>
            <person name="Kim C.M."/>
        </authorList>
    </citation>
    <scope>NUCLEOTIDE SEQUENCE [LARGE SCALE GENOMIC DNA]</scope>
    <source>
        <strain evidence="12 13">SR9</strain>
    </source>
</reference>
<comment type="cofactor">
    <cofactor evidence="1">
        <name>FAD</name>
        <dbReference type="ChEBI" id="CHEBI:57692"/>
    </cofactor>
</comment>
<evidence type="ECO:0000256" key="1">
    <source>
        <dbReference type="ARBA" id="ARBA00001974"/>
    </source>
</evidence>
<evidence type="ECO:0000256" key="5">
    <source>
        <dbReference type="ARBA" id="ARBA00017871"/>
    </source>
</evidence>
<gene>
    <name evidence="12" type="ORF">H3H45_06115</name>
</gene>
<feature type="chain" id="PRO_5031289044" description="Tryptophan 2-monooxygenase" evidence="10">
    <location>
        <begin position="24"/>
        <end position="492"/>
    </location>
</feature>
<dbReference type="InterPro" id="IPR002937">
    <property type="entry name" value="Amino_oxidase"/>
</dbReference>
<organism evidence="12 13">
    <name type="scientific">Aquipseudomonas guryensis</name>
    <dbReference type="NCBI Taxonomy" id="2759165"/>
    <lineage>
        <taxon>Bacteria</taxon>
        <taxon>Pseudomonadati</taxon>
        <taxon>Pseudomonadota</taxon>
        <taxon>Gammaproteobacteria</taxon>
        <taxon>Pseudomonadales</taxon>
        <taxon>Pseudomonadaceae</taxon>
        <taxon>Aquipseudomonas</taxon>
    </lineage>
</organism>
<evidence type="ECO:0000259" key="11">
    <source>
        <dbReference type="Pfam" id="PF01593"/>
    </source>
</evidence>
<dbReference type="RefSeq" id="WP_182832820.1">
    <property type="nucleotide sequence ID" value="NZ_JACJFN010000001.1"/>
</dbReference>
<dbReference type="InterPro" id="IPR036188">
    <property type="entry name" value="FAD/NAD-bd_sf"/>
</dbReference>
<name>A0A7W4DA59_9GAMM</name>
<dbReference type="EC" id="1.13.12.3" evidence="4"/>
<dbReference type="PANTHER" id="PTHR10742:SF410">
    <property type="entry name" value="LYSINE-SPECIFIC HISTONE DEMETHYLASE 2"/>
    <property type="match status" value="1"/>
</dbReference>
<sequence>MSAVWLRASALIVLAVFSSLALGKDKQPTAIVVGGGLAGLTAAVELQDKGWQVTVLEAKPSIGGRSGLASSEWLGSAKLQPALHAYLERFKIKAVPAPDYVRAPGYLINGHYQSAADLAKSSPSTGEALARFDQSLDDLAASIEDPLNPLASHTLKSLDAMTAARWLDKLALPPTARALVDQRIRSRYDEPSRLSLLYLAQQARVYRGLPDAELRAARLPGGSQVLALALAKQLKQVKTNARVSAIVQEQGKVTVKVGATGYSADYVVLAVPLPALAKISLTPTLTALQHKALKDINYGWRDQMLLKFKKPVWGKARLSGEIFSDKGLGMLWVEPAAKGGANLLINLSGDNARLLNAFGDRQMVDQVLIRFDEHYPGAREQFSGYELRRYGKDSLIGGAYLAYGPGEISQYWRLWEQPLGRVLFAGEHSDALYPGTLEGALRSGQRAASQAVELQAGKTITVPGQATKPAAPSTPAAKQDKKPGFFARLFGG</sequence>
<keyword evidence="7" id="KW-0073">Auxin biosynthesis</keyword>